<evidence type="ECO:0008006" key="5">
    <source>
        <dbReference type="Google" id="ProtNLM"/>
    </source>
</evidence>
<dbReference type="SUPFAM" id="SSF54695">
    <property type="entry name" value="POZ domain"/>
    <property type="match status" value="1"/>
</dbReference>
<dbReference type="SMART" id="SM00225">
    <property type="entry name" value="BTB"/>
    <property type="match status" value="1"/>
</dbReference>
<dbReference type="STRING" id="947166.A0A1D1WAA8"/>
<dbReference type="InterPro" id="IPR002083">
    <property type="entry name" value="MATH/TRAF_dom"/>
</dbReference>
<dbReference type="CDD" id="cd00121">
    <property type="entry name" value="MATH"/>
    <property type="match status" value="1"/>
</dbReference>
<gene>
    <name evidence="3" type="primary">RvY_18333-1</name>
    <name evidence="3" type="synonym">RvY_18333.1</name>
    <name evidence="3" type="ORF">RvY_18333</name>
</gene>
<protein>
    <recommendedName>
        <fullName evidence="5">BTB domain-containing protein</fullName>
    </recommendedName>
</protein>
<evidence type="ECO:0000313" key="3">
    <source>
        <dbReference type="EMBL" id="GAV08674.1"/>
    </source>
</evidence>
<dbReference type="PANTHER" id="PTHR24413">
    <property type="entry name" value="SPECKLE-TYPE POZ PROTEIN"/>
    <property type="match status" value="1"/>
</dbReference>
<dbReference type="InterPro" id="IPR011333">
    <property type="entry name" value="SKP1/BTB/POZ_sf"/>
</dbReference>
<dbReference type="Gene3D" id="2.60.210.10">
    <property type="entry name" value="Apoptosis, Tumor Necrosis Factor Receptor Associated Protein 2, Chain A"/>
    <property type="match status" value="1"/>
</dbReference>
<dbReference type="EMBL" id="BDGG01000018">
    <property type="protein sequence ID" value="GAV08674.1"/>
    <property type="molecule type" value="Genomic_DNA"/>
</dbReference>
<reference evidence="3 4" key="1">
    <citation type="journal article" date="2016" name="Nat. Commun.">
        <title>Extremotolerant tardigrade genome and improved radiotolerance of human cultured cells by tardigrade-unique protein.</title>
        <authorList>
            <person name="Hashimoto T."/>
            <person name="Horikawa D.D."/>
            <person name="Saito Y."/>
            <person name="Kuwahara H."/>
            <person name="Kozuka-Hata H."/>
            <person name="Shin-I T."/>
            <person name="Minakuchi Y."/>
            <person name="Ohishi K."/>
            <person name="Motoyama A."/>
            <person name="Aizu T."/>
            <person name="Enomoto A."/>
            <person name="Kondo K."/>
            <person name="Tanaka S."/>
            <person name="Hara Y."/>
            <person name="Koshikawa S."/>
            <person name="Sagara H."/>
            <person name="Miura T."/>
            <person name="Yokobori S."/>
            <person name="Miyagawa K."/>
            <person name="Suzuki Y."/>
            <person name="Kubo T."/>
            <person name="Oyama M."/>
            <person name="Kohara Y."/>
            <person name="Fujiyama A."/>
            <person name="Arakawa K."/>
            <person name="Katayama T."/>
            <person name="Toyoda A."/>
            <person name="Kunieda T."/>
        </authorList>
    </citation>
    <scope>NUCLEOTIDE SEQUENCE [LARGE SCALE GENOMIC DNA]</scope>
    <source>
        <strain evidence="3 4">YOKOZUNA-1</strain>
    </source>
</reference>
<evidence type="ECO:0000313" key="4">
    <source>
        <dbReference type="Proteomes" id="UP000186922"/>
    </source>
</evidence>
<comment type="caution">
    <text evidence="3">The sequence shown here is derived from an EMBL/GenBank/DDBJ whole genome shotgun (WGS) entry which is preliminary data.</text>
</comment>
<proteinExistence type="predicted"/>
<dbReference type="InterPro" id="IPR008974">
    <property type="entry name" value="TRAF-like"/>
</dbReference>
<evidence type="ECO:0000259" key="2">
    <source>
        <dbReference type="PROSITE" id="PS50144"/>
    </source>
</evidence>
<feature type="domain" description="MATH" evidence="2">
    <location>
        <begin position="13"/>
        <end position="131"/>
    </location>
</feature>
<accession>A0A1D1WAA8</accession>
<dbReference type="PROSITE" id="PS50144">
    <property type="entry name" value="MATH"/>
    <property type="match status" value="1"/>
</dbReference>
<dbReference type="GO" id="GO:0030163">
    <property type="term" value="P:protein catabolic process"/>
    <property type="evidence" value="ECO:0007669"/>
    <property type="project" value="UniProtKB-ARBA"/>
</dbReference>
<dbReference type="SUPFAM" id="SSF49599">
    <property type="entry name" value="TRAF domain-like"/>
    <property type="match status" value="1"/>
</dbReference>
<dbReference type="OrthoDB" id="684045at2759"/>
<keyword evidence="4" id="KW-1185">Reference proteome</keyword>
<dbReference type="Pfam" id="PF00651">
    <property type="entry name" value="BTB"/>
    <property type="match status" value="1"/>
</dbReference>
<dbReference type="Gene3D" id="3.30.710.10">
    <property type="entry name" value="Potassium Channel Kv1.1, Chain A"/>
    <property type="match status" value="1"/>
</dbReference>
<sequence>MSTTVSYFDRQIKFVIDWTVPSFSTLKAQTEPMYSATTTVGTSTWCLALYHRDLDGAEVDLIKTTGLYLEHTFNGTDHYEIRTQFKIGDYGLFNANNEVWGCPAVFEHNDIWGPKAGLILKNDKLKLRAEIEYLPPKDPPLDKVLPEGAAEPLKKKLKVLSDCNVGKDFVLVAADGTERLVHRSVLKANSPVFQAMFEADMMESKEGRCEMPDITTQTLDLLINFMYFDNSQADLRGKCPRSSGGCRQLDELKEACQRILVNETTDETAAHLLILADRVGALTLKEAAIGHVVTNIGAMQESGQVKNICVEGGSDLAQALIGAVARLAKE</sequence>
<dbReference type="PROSITE" id="PS50097">
    <property type="entry name" value="BTB"/>
    <property type="match status" value="1"/>
</dbReference>
<feature type="domain" description="BTB" evidence="1">
    <location>
        <begin position="167"/>
        <end position="235"/>
    </location>
</feature>
<name>A0A1D1WAA8_RAMVA</name>
<dbReference type="Proteomes" id="UP000186922">
    <property type="component" value="Unassembled WGS sequence"/>
</dbReference>
<organism evidence="3 4">
    <name type="scientific">Ramazzottius varieornatus</name>
    <name type="common">Water bear</name>
    <name type="synonym">Tardigrade</name>
    <dbReference type="NCBI Taxonomy" id="947166"/>
    <lineage>
        <taxon>Eukaryota</taxon>
        <taxon>Metazoa</taxon>
        <taxon>Ecdysozoa</taxon>
        <taxon>Tardigrada</taxon>
        <taxon>Eutardigrada</taxon>
        <taxon>Parachela</taxon>
        <taxon>Hypsibioidea</taxon>
        <taxon>Ramazzottiidae</taxon>
        <taxon>Ramazzottius</taxon>
    </lineage>
</organism>
<evidence type="ECO:0000259" key="1">
    <source>
        <dbReference type="PROSITE" id="PS50097"/>
    </source>
</evidence>
<dbReference type="AlphaFoldDB" id="A0A1D1WAA8"/>
<dbReference type="InterPro" id="IPR000210">
    <property type="entry name" value="BTB/POZ_dom"/>
</dbReference>